<evidence type="ECO:0008006" key="8">
    <source>
        <dbReference type="Google" id="ProtNLM"/>
    </source>
</evidence>
<evidence type="ECO:0000256" key="3">
    <source>
        <dbReference type="ARBA" id="ARBA00022692"/>
    </source>
</evidence>
<evidence type="ECO:0000256" key="2">
    <source>
        <dbReference type="ARBA" id="ARBA00008707"/>
    </source>
</evidence>
<keyword evidence="3 6" id="KW-0812">Transmembrane</keyword>
<dbReference type="PANTHER" id="PTHR31621:SF66">
    <property type="entry name" value="PROTEIN DMP2"/>
    <property type="match status" value="1"/>
</dbReference>
<feature type="transmembrane region" description="Helical" evidence="6">
    <location>
        <begin position="117"/>
        <end position="136"/>
    </location>
</feature>
<evidence type="ECO:0000256" key="6">
    <source>
        <dbReference type="SAM" id="Phobius"/>
    </source>
</evidence>
<evidence type="ECO:0000256" key="4">
    <source>
        <dbReference type="ARBA" id="ARBA00022989"/>
    </source>
</evidence>
<comment type="similarity">
    <text evidence="2">Belongs to the plant DMP1 protein family.</text>
</comment>
<keyword evidence="4 6" id="KW-1133">Transmembrane helix</keyword>
<proteinExistence type="inferred from homology"/>
<dbReference type="InterPro" id="IPR007770">
    <property type="entry name" value="DMP"/>
</dbReference>
<dbReference type="EMBL" id="OIVN01003502">
    <property type="protein sequence ID" value="SPD11695.1"/>
    <property type="molecule type" value="Genomic_DNA"/>
</dbReference>
<organism evidence="7">
    <name type="scientific">Fagus sylvatica</name>
    <name type="common">Beechnut</name>
    <dbReference type="NCBI Taxonomy" id="28930"/>
    <lineage>
        <taxon>Eukaryota</taxon>
        <taxon>Viridiplantae</taxon>
        <taxon>Streptophyta</taxon>
        <taxon>Embryophyta</taxon>
        <taxon>Tracheophyta</taxon>
        <taxon>Spermatophyta</taxon>
        <taxon>Magnoliopsida</taxon>
        <taxon>eudicotyledons</taxon>
        <taxon>Gunneridae</taxon>
        <taxon>Pentapetalae</taxon>
        <taxon>rosids</taxon>
        <taxon>fabids</taxon>
        <taxon>Fagales</taxon>
        <taxon>Fagaceae</taxon>
        <taxon>Fagus</taxon>
    </lineage>
</organism>
<dbReference type="PANTHER" id="PTHR31621">
    <property type="entry name" value="PROTEIN DMP3"/>
    <property type="match status" value="1"/>
</dbReference>
<dbReference type="AlphaFoldDB" id="A0A2N9HID4"/>
<gene>
    <name evidence="7" type="ORF">FSB_LOCUS39577</name>
</gene>
<evidence type="ECO:0000313" key="7">
    <source>
        <dbReference type="EMBL" id="SPD11695.1"/>
    </source>
</evidence>
<dbReference type="GO" id="GO:0016020">
    <property type="term" value="C:membrane"/>
    <property type="evidence" value="ECO:0007669"/>
    <property type="project" value="UniProtKB-SubCell"/>
</dbReference>
<name>A0A2N9HID4_FAGSY</name>
<dbReference type="GO" id="GO:0010256">
    <property type="term" value="P:endomembrane system organization"/>
    <property type="evidence" value="ECO:0007669"/>
    <property type="project" value="TreeGrafter"/>
</dbReference>
<reference evidence="7" key="1">
    <citation type="submission" date="2018-02" db="EMBL/GenBank/DDBJ databases">
        <authorList>
            <person name="Cohen D.B."/>
            <person name="Kent A.D."/>
        </authorList>
    </citation>
    <scope>NUCLEOTIDE SEQUENCE</scope>
</reference>
<dbReference type="Pfam" id="PF05078">
    <property type="entry name" value="DUF679"/>
    <property type="match status" value="1"/>
</dbReference>
<protein>
    <recommendedName>
        <fullName evidence="8">DUF679 domain membrane protein 2</fullName>
    </recommendedName>
</protein>
<keyword evidence="5 6" id="KW-0472">Membrane</keyword>
<feature type="transmembrane region" description="Helical" evidence="6">
    <location>
        <begin position="156"/>
        <end position="174"/>
    </location>
</feature>
<sequence length="204" mass="22170">MGAASSNSRSRQSTQTTIKDKTLSGLGNLIKLLPTGTVFFYQFLSHVVSNNGDCKTINKYLTTILVNVCGLSCLFSSFTDSYVGDDGKTHDGVVTSKGIWPSADSKNVNLLSYKLRFGDFVHAFFALLVFAVLVLLDQNTVGCFYPSSESFEKTLLIVLPPIVGAVSSVVFMFFPNDRHGIGYPSSTESSQDSKLVKLLSTPRV</sequence>
<dbReference type="GO" id="GO:0005737">
    <property type="term" value="C:cytoplasm"/>
    <property type="evidence" value="ECO:0007669"/>
    <property type="project" value="UniProtKB-ARBA"/>
</dbReference>
<comment type="subcellular location">
    <subcellularLocation>
        <location evidence="1">Membrane</location>
        <topology evidence="1">Multi-pass membrane protein</topology>
    </subcellularLocation>
</comment>
<accession>A0A2N9HID4</accession>
<evidence type="ECO:0000256" key="1">
    <source>
        <dbReference type="ARBA" id="ARBA00004141"/>
    </source>
</evidence>
<evidence type="ECO:0000256" key="5">
    <source>
        <dbReference type="ARBA" id="ARBA00023136"/>
    </source>
</evidence>